<dbReference type="GO" id="GO:0003677">
    <property type="term" value="F:DNA binding"/>
    <property type="evidence" value="ECO:0007669"/>
    <property type="project" value="InterPro"/>
</dbReference>
<dbReference type="InterPro" id="IPR009057">
    <property type="entry name" value="Homeodomain-like_sf"/>
</dbReference>
<dbReference type="Proteomes" id="UP000801492">
    <property type="component" value="Unassembled WGS sequence"/>
</dbReference>
<dbReference type="OrthoDB" id="6769576at2759"/>
<dbReference type="PANTHER" id="PTHR19303:SF71">
    <property type="entry name" value="ZINC FINGER PHD-TYPE DOMAIN-CONTAINING PROTEIN"/>
    <property type="match status" value="1"/>
</dbReference>
<evidence type="ECO:0000313" key="3">
    <source>
        <dbReference type="EMBL" id="KAF2896198.1"/>
    </source>
</evidence>
<organism evidence="3 4">
    <name type="scientific">Ignelater luminosus</name>
    <name type="common">Cucubano</name>
    <name type="synonym">Pyrophorus luminosus</name>
    <dbReference type="NCBI Taxonomy" id="2038154"/>
    <lineage>
        <taxon>Eukaryota</taxon>
        <taxon>Metazoa</taxon>
        <taxon>Ecdysozoa</taxon>
        <taxon>Arthropoda</taxon>
        <taxon>Hexapoda</taxon>
        <taxon>Insecta</taxon>
        <taxon>Pterygota</taxon>
        <taxon>Neoptera</taxon>
        <taxon>Endopterygota</taxon>
        <taxon>Coleoptera</taxon>
        <taxon>Polyphaga</taxon>
        <taxon>Elateriformia</taxon>
        <taxon>Elateroidea</taxon>
        <taxon>Elateridae</taxon>
        <taxon>Agrypninae</taxon>
        <taxon>Pyrophorini</taxon>
        <taxon>Ignelater</taxon>
    </lineage>
</organism>
<proteinExistence type="predicted"/>
<evidence type="ECO:0000259" key="2">
    <source>
        <dbReference type="Pfam" id="PF05225"/>
    </source>
</evidence>
<dbReference type="PANTHER" id="PTHR19303">
    <property type="entry name" value="TRANSPOSON"/>
    <property type="match status" value="1"/>
</dbReference>
<dbReference type="GO" id="GO:0005634">
    <property type="term" value="C:nucleus"/>
    <property type="evidence" value="ECO:0007669"/>
    <property type="project" value="UniProtKB-SubCell"/>
</dbReference>
<dbReference type="AlphaFoldDB" id="A0A8K0CYR3"/>
<comment type="subcellular location">
    <subcellularLocation>
        <location evidence="1">Nucleus</location>
    </subcellularLocation>
</comment>
<gene>
    <name evidence="3" type="ORF">ILUMI_09977</name>
</gene>
<name>A0A8K0CYR3_IGNLU</name>
<accession>A0A8K0CYR3</accession>
<protein>
    <recommendedName>
        <fullName evidence="2">HTH psq-type domain-containing protein</fullName>
    </recommendedName>
</protein>
<comment type="caution">
    <text evidence="3">The sequence shown here is derived from an EMBL/GenBank/DDBJ whole genome shotgun (WGS) entry which is preliminary data.</text>
</comment>
<dbReference type="InterPro" id="IPR007889">
    <property type="entry name" value="HTH_Psq"/>
</dbReference>
<feature type="domain" description="HTH psq-type" evidence="2">
    <location>
        <begin position="16"/>
        <end position="52"/>
    </location>
</feature>
<dbReference type="SUPFAM" id="SSF46689">
    <property type="entry name" value="Homeodomain-like"/>
    <property type="match status" value="1"/>
</dbReference>
<dbReference type="EMBL" id="VTPC01005294">
    <property type="protein sequence ID" value="KAF2896198.1"/>
    <property type="molecule type" value="Genomic_DNA"/>
</dbReference>
<dbReference type="Gene3D" id="1.10.10.60">
    <property type="entry name" value="Homeodomain-like"/>
    <property type="match status" value="1"/>
</dbReference>
<evidence type="ECO:0000313" key="4">
    <source>
        <dbReference type="Proteomes" id="UP000801492"/>
    </source>
</evidence>
<evidence type="ECO:0000256" key="1">
    <source>
        <dbReference type="ARBA" id="ARBA00004123"/>
    </source>
</evidence>
<sequence>MPRHYERKTTPRYEIEDLHRAIQDVRCKQLTLGKAAIKYSVPKTTLFKQVNQEVFKEPKKGRHSVFNKDQEDQLERSILDCCESFCGITPRSLRKIAFTFAEANKLKHKFNKESQLAGKDWYYSFMSRHPSISLRTPGATSLNRITAFNATEVKLFFDQLEALQTKHNFPSHRIFNIDKTGISTVQKNSKILAPKGLNQVAKATSGERGVTTTVVCAVSANATGLDFLQFTLYELLYMVNNPGKRITQYEELVTNAYNKTANTSKAVSESRVAGLIQISLKNESNVSQTQESSTETAAEQSLSELIDAQSQNATSVPENQTDMDVTINTAPPSSSVLLAEITNVPVIPKVTTSKRGNKKYS</sequence>
<keyword evidence="4" id="KW-1185">Reference proteome</keyword>
<reference evidence="3" key="1">
    <citation type="submission" date="2019-08" db="EMBL/GenBank/DDBJ databases">
        <title>The genome of the North American firefly Photinus pyralis.</title>
        <authorList>
            <consortium name="Photinus pyralis genome working group"/>
            <person name="Fallon T.R."/>
            <person name="Sander Lower S.E."/>
            <person name="Weng J.-K."/>
        </authorList>
    </citation>
    <scope>NUCLEOTIDE SEQUENCE</scope>
    <source>
        <strain evidence="3">TRF0915ILg1</strain>
        <tissue evidence="3">Whole body</tissue>
    </source>
</reference>
<dbReference type="Pfam" id="PF05225">
    <property type="entry name" value="HTH_psq"/>
    <property type="match status" value="1"/>
</dbReference>
<dbReference type="InterPro" id="IPR050863">
    <property type="entry name" value="CenT-Element_Derived"/>
</dbReference>